<evidence type="ECO:0000313" key="4">
    <source>
        <dbReference type="Proteomes" id="UP000095284"/>
    </source>
</evidence>
<keyword evidence="1" id="KW-1133">Transmembrane helix</keyword>
<organism evidence="4 6">
    <name type="scientific">Bursaphelenchus xylophilus</name>
    <name type="common">Pinewood nematode worm</name>
    <name type="synonym">Aphelenchoides xylophilus</name>
    <dbReference type="NCBI Taxonomy" id="6326"/>
    <lineage>
        <taxon>Eukaryota</taxon>
        <taxon>Metazoa</taxon>
        <taxon>Ecdysozoa</taxon>
        <taxon>Nematoda</taxon>
        <taxon>Chromadorea</taxon>
        <taxon>Rhabditida</taxon>
        <taxon>Tylenchina</taxon>
        <taxon>Tylenchomorpha</taxon>
        <taxon>Aphelenchoidea</taxon>
        <taxon>Aphelenchoididae</taxon>
        <taxon>Bursaphelenchus</taxon>
    </lineage>
</organism>
<feature type="transmembrane region" description="Helical" evidence="1">
    <location>
        <begin position="404"/>
        <end position="426"/>
    </location>
</feature>
<dbReference type="WBParaSite" id="BXY_0205000.1">
    <property type="protein sequence ID" value="BXY_0205000.1"/>
    <property type="gene ID" value="BXY_0205000"/>
</dbReference>
<sequence length="457" mass="52654">MRYSSSYSLDKACISMKSNKVITVYYPKTFPAVNEHCPEHQVLRKCPWPGLFVEYIQMFASYSHYQIRPYVNAELDVLVNENGDWRMAFELLRNGTIDTIAYGFMKTAIRLKQYDFSDVLYNSPIYPIHRKSFGDTESTFSFFTIYGRDVVLALGSIIFLQVAFYFTHSMLFDVQRRSPYNAAVDSVWSALALQLGQSTKGNKRSRAVNFNRLMFSFINTPILLGLYSTWIVSNRLSADTDGTITSYQDLINKLSSGQKYLIEYTGTVDWFFEEIESSNVFPFKDIRNTLQRNPTRRVTINQSYQHLNDGDGVALLPDDTQSFQKVLELCNLEKINTAIESIDRRFLLRQNRPDRLVQDLNAFIRKKVPAIALVYNKYRGQLTKGRAQCGRRRPDTQRPYRGLMYVWLGLCAASTLVFCFEVLLSLRGKRLKLTKKTASIERDSRLVFGPLGRVGGK</sequence>
<dbReference type="PANTHER" id="PTHR22714:SF7">
    <property type="entry name" value="SOLUTE-BINDING PROTEIN FAMILY 3_N-TERMINAL DOMAIN-CONTAINING PROTEIN"/>
    <property type="match status" value="1"/>
</dbReference>
<dbReference type="Proteomes" id="UP000582659">
    <property type="component" value="Unassembled WGS sequence"/>
</dbReference>
<dbReference type="SUPFAM" id="SSF53850">
    <property type="entry name" value="Periplasmic binding protein-like II"/>
    <property type="match status" value="1"/>
</dbReference>
<keyword evidence="1" id="KW-0812">Transmembrane</keyword>
<dbReference type="SMR" id="A0A1I7RMW4"/>
<feature type="transmembrane region" description="Helical" evidence="1">
    <location>
        <begin position="150"/>
        <end position="167"/>
    </location>
</feature>
<dbReference type="PANTHER" id="PTHR22714">
    <property type="entry name" value="PROTEIN CBG02446-RELATED"/>
    <property type="match status" value="1"/>
</dbReference>
<evidence type="ECO:0000313" key="5">
    <source>
        <dbReference type="Proteomes" id="UP000659654"/>
    </source>
</evidence>
<protein>
    <submittedName>
        <fullName evidence="2">(pine wood nematode) hypothetical protein</fullName>
    </submittedName>
    <submittedName>
        <fullName evidence="6">PBPb domain-containing protein</fullName>
    </submittedName>
</protein>
<accession>A0A1I7RMW4</accession>
<reference evidence="3" key="2">
    <citation type="submission" date="2020-08" db="EMBL/GenBank/DDBJ databases">
        <authorList>
            <person name="Kikuchi T."/>
        </authorList>
    </citation>
    <scope>NUCLEOTIDE SEQUENCE</scope>
    <source>
        <strain evidence="2">Ka4C1</strain>
    </source>
</reference>
<proteinExistence type="predicted"/>
<dbReference type="Gene3D" id="3.40.190.10">
    <property type="entry name" value="Periplasmic binding protein-like II"/>
    <property type="match status" value="1"/>
</dbReference>
<name>A0A1I7RMW4_BURXY</name>
<feature type="transmembrane region" description="Helical" evidence="1">
    <location>
        <begin position="213"/>
        <end position="232"/>
    </location>
</feature>
<reference evidence="6" key="1">
    <citation type="submission" date="2016-11" db="UniProtKB">
        <authorList>
            <consortium name="WormBaseParasite"/>
        </authorList>
    </citation>
    <scope>IDENTIFICATION</scope>
</reference>
<dbReference type="InterPro" id="IPR040128">
    <property type="entry name" value="T25E4.2-like"/>
</dbReference>
<dbReference type="AlphaFoldDB" id="A0A1I7RMW4"/>
<gene>
    <name evidence="2" type="ORF">BXYJ_LOCUS12751</name>
</gene>
<evidence type="ECO:0000256" key="1">
    <source>
        <dbReference type="SAM" id="Phobius"/>
    </source>
</evidence>
<dbReference type="EMBL" id="CAJFDI010000005">
    <property type="protein sequence ID" value="CAD5232660.1"/>
    <property type="molecule type" value="Genomic_DNA"/>
</dbReference>
<dbReference type="OrthoDB" id="5815759at2759"/>
<evidence type="ECO:0000313" key="3">
    <source>
        <dbReference type="EMBL" id="CAG9125400.1"/>
    </source>
</evidence>
<keyword evidence="5" id="KW-1185">Reference proteome</keyword>
<evidence type="ECO:0000313" key="6">
    <source>
        <dbReference type="WBParaSite" id="BXY_0205000.1"/>
    </source>
</evidence>
<dbReference type="EMBL" id="CAJFCV020000005">
    <property type="protein sequence ID" value="CAG9125400.1"/>
    <property type="molecule type" value="Genomic_DNA"/>
</dbReference>
<evidence type="ECO:0000313" key="2">
    <source>
        <dbReference type="EMBL" id="CAD5232660.1"/>
    </source>
</evidence>
<dbReference type="Proteomes" id="UP000095284">
    <property type="component" value="Unplaced"/>
</dbReference>
<dbReference type="Proteomes" id="UP000659654">
    <property type="component" value="Unassembled WGS sequence"/>
</dbReference>
<keyword evidence="1" id="KW-0472">Membrane</keyword>